<feature type="non-terminal residue" evidence="1">
    <location>
        <position position="1"/>
    </location>
</feature>
<comment type="caution">
    <text evidence="1">The sequence shown here is derived from an EMBL/GenBank/DDBJ whole genome shotgun (WGS) entry which is preliminary data.</text>
</comment>
<evidence type="ECO:0000313" key="1">
    <source>
        <dbReference type="EMBL" id="MCI70026.1"/>
    </source>
</evidence>
<accession>A0A392UC77</accession>
<name>A0A392UC77_9FABA</name>
<organism evidence="1 2">
    <name type="scientific">Trifolium medium</name>
    <dbReference type="NCBI Taxonomy" id="97028"/>
    <lineage>
        <taxon>Eukaryota</taxon>
        <taxon>Viridiplantae</taxon>
        <taxon>Streptophyta</taxon>
        <taxon>Embryophyta</taxon>
        <taxon>Tracheophyta</taxon>
        <taxon>Spermatophyta</taxon>
        <taxon>Magnoliopsida</taxon>
        <taxon>eudicotyledons</taxon>
        <taxon>Gunneridae</taxon>
        <taxon>Pentapetalae</taxon>
        <taxon>rosids</taxon>
        <taxon>fabids</taxon>
        <taxon>Fabales</taxon>
        <taxon>Fabaceae</taxon>
        <taxon>Papilionoideae</taxon>
        <taxon>50 kb inversion clade</taxon>
        <taxon>NPAAA clade</taxon>
        <taxon>Hologalegina</taxon>
        <taxon>IRL clade</taxon>
        <taxon>Trifolieae</taxon>
        <taxon>Trifolium</taxon>
    </lineage>
</organism>
<protein>
    <submittedName>
        <fullName evidence="1">Uncharacterized protein</fullName>
    </submittedName>
</protein>
<dbReference type="AlphaFoldDB" id="A0A392UC77"/>
<dbReference type="Proteomes" id="UP000265520">
    <property type="component" value="Unassembled WGS sequence"/>
</dbReference>
<reference evidence="1 2" key="1">
    <citation type="journal article" date="2018" name="Front. Plant Sci.">
        <title>Red Clover (Trifolium pratense) and Zigzag Clover (T. medium) - A Picture of Genomic Similarities and Differences.</title>
        <authorList>
            <person name="Dluhosova J."/>
            <person name="Istvanek J."/>
            <person name="Nedelnik J."/>
            <person name="Repkova J."/>
        </authorList>
    </citation>
    <scope>NUCLEOTIDE SEQUENCE [LARGE SCALE GENOMIC DNA]</scope>
    <source>
        <strain evidence="2">cv. 10/8</strain>
        <tissue evidence="1">Leaf</tissue>
    </source>
</reference>
<dbReference type="EMBL" id="LXQA010767341">
    <property type="protein sequence ID" value="MCI70026.1"/>
    <property type="molecule type" value="Genomic_DNA"/>
</dbReference>
<proteinExistence type="predicted"/>
<sequence>GHSIRSHVGGKTDRIPDSETAMIVKNSESFNVVVVAMDFQELVKVREGIVKLIEDIFLWPR</sequence>
<keyword evidence="2" id="KW-1185">Reference proteome</keyword>
<evidence type="ECO:0000313" key="2">
    <source>
        <dbReference type="Proteomes" id="UP000265520"/>
    </source>
</evidence>